<feature type="region of interest" description="Disordered" evidence="4">
    <location>
        <begin position="323"/>
        <end position="548"/>
    </location>
</feature>
<protein>
    <submittedName>
        <fullName evidence="6">C2H2-type domain-containing protein</fullName>
    </submittedName>
</protein>
<accession>A0A5K1JWD6</accession>
<dbReference type="InterPro" id="IPR036236">
    <property type="entry name" value="Znf_C2H2_sf"/>
</dbReference>
<feature type="region of interest" description="Disordered" evidence="4">
    <location>
        <begin position="274"/>
        <end position="299"/>
    </location>
</feature>
<dbReference type="GO" id="GO:0008270">
    <property type="term" value="F:zinc ion binding"/>
    <property type="evidence" value="ECO:0007669"/>
    <property type="project" value="UniProtKB-KW"/>
</dbReference>
<feature type="compositionally biased region" description="Low complexity" evidence="4">
    <location>
        <begin position="384"/>
        <end position="408"/>
    </location>
</feature>
<evidence type="ECO:0000259" key="5">
    <source>
        <dbReference type="PROSITE" id="PS50174"/>
    </source>
</evidence>
<dbReference type="PROSITE" id="PS50174">
    <property type="entry name" value="G_PATCH"/>
    <property type="match status" value="1"/>
</dbReference>
<evidence type="ECO:0000256" key="4">
    <source>
        <dbReference type="SAM" id="MobiDB-lite"/>
    </source>
</evidence>
<evidence type="ECO:0000256" key="1">
    <source>
        <dbReference type="ARBA" id="ARBA00022723"/>
    </source>
</evidence>
<dbReference type="PANTHER" id="PTHR47251:SF1">
    <property type="entry name" value="FINGER DOMAIN PROTEIN, PUTATIVE (AFU_ORTHOLOGUE AFUA_3G04180)-RELATED"/>
    <property type="match status" value="1"/>
</dbReference>
<dbReference type="InterPro" id="IPR000467">
    <property type="entry name" value="G_patch_dom"/>
</dbReference>
<keyword evidence="3" id="KW-0862">Zinc</keyword>
<feature type="compositionally biased region" description="Basic and acidic residues" evidence="4">
    <location>
        <begin position="199"/>
        <end position="219"/>
    </location>
</feature>
<feature type="compositionally biased region" description="Pro residues" evidence="4">
    <location>
        <begin position="432"/>
        <end position="468"/>
    </location>
</feature>
<dbReference type="EMBL" id="LR725793">
    <property type="protein sequence ID" value="VWO96632.1"/>
    <property type="molecule type" value="Genomic_DNA"/>
</dbReference>
<feature type="compositionally biased region" description="Low complexity" evidence="4">
    <location>
        <begin position="323"/>
        <end position="342"/>
    </location>
</feature>
<evidence type="ECO:0000313" key="6">
    <source>
        <dbReference type="EMBL" id="VWO96632.1"/>
    </source>
</evidence>
<feature type="domain" description="G-patch" evidence="5">
    <location>
        <begin position="140"/>
        <end position="186"/>
    </location>
</feature>
<dbReference type="PANTHER" id="PTHR47251">
    <property type="entry name" value="FINGER DOMAIN PROTEIN, PUTATIVE (AFU_ORTHOLOGUE AFUA_3G04180)-RELATED"/>
    <property type="match status" value="1"/>
</dbReference>
<name>A0A5K1JWD6_9APHY</name>
<dbReference type="Pfam" id="PF01585">
    <property type="entry name" value="G-patch"/>
    <property type="match status" value="1"/>
</dbReference>
<dbReference type="SMART" id="SM00443">
    <property type="entry name" value="G_patch"/>
    <property type="match status" value="1"/>
</dbReference>
<dbReference type="Gene3D" id="3.30.160.60">
    <property type="entry name" value="Classic Zinc Finger"/>
    <property type="match status" value="1"/>
</dbReference>
<dbReference type="AlphaFoldDB" id="A0A5K1JWD6"/>
<evidence type="ECO:0000256" key="2">
    <source>
        <dbReference type="ARBA" id="ARBA00022771"/>
    </source>
</evidence>
<feature type="compositionally biased region" description="Basic and acidic residues" evidence="4">
    <location>
        <begin position="279"/>
        <end position="299"/>
    </location>
</feature>
<keyword evidence="1" id="KW-0479">Metal-binding</keyword>
<feature type="compositionally biased region" description="Pro residues" evidence="4">
    <location>
        <begin position="504"/>
        <end position="523"/>
    </location>
</feature>
<sequence>MDATRSDRDGVTWGASVAVSLRHPFKVKLVPLFHLAVLRLLISPAFALIPVQKRAMSAESVARWNAIPLNRPDPDETAYASLKRPRDEGDGDHDSEDNVSLVSRTPSPPPPDAMDVDKYDEYYASKPSREVITVETKIKSSNVGFSMLARMGWVEGTPLGVSGDGRVDPVPFYVKNDLTGLGKASQDVRMIESTVSQRRGLDSERQTKETEEQRKHREDAVARRAAVQSEITTVLRPFYCEVCEKQFQNVAQYDEHTNSYAHHHKVRFRDMQLAQRASRNTEEEISKRKEKERKREEKELRKIAKAAGVKMVKPPVAVAAAGEASSMPSAGPAGGSSFKKSSWATVAASAADTSLTSPGPPKRSGWASVGEVQAASNSVGGGWAPAPASASLEAAHAPTSPSVSAPAPRVDYTSAPAFRTGGWTSLETSGGAPPPPVPAYSGPPAPSSYGVPPPPPPTGVVTPLPPPSSGSRQEWVGVPVPSRGGGWNRVSPAGGPTPARPSASLPPPAPPTAPSTAPPPATPAEPARPEASRSGWQKFRAGAPGRRR</sequence>
<proteinExistence type="predicted"/>
<evidence type="ECO:0000256" key="3">
    <source>
        <dbReference type="ARBA" id="ARBA00022833"/>
    </source>
</evidence>
<reference evidence="6" key="1">
    <citation type="submission" date="2019-10" db="EMBL/GenBank/DDBJ databases">
        <authorList>
            <person name="Nor Muhammad N."/>
        </authorList>
    </citation>
    <scope>NUCLEOTIDE SEQUENCE</scope>
</reference>
<keyword evidence="2" id="KW-0863">Zinc-finger</keyword>
<dbReference type="PROSITE" id="PS00028">
    <property type="entry name" value="ZINC_FINGER_C2H2_1"/>
    <property type="match status" value="1"/>
</dbReference>
<organism evidence="6">
    <name type="scientific">Ganoderma boninense</name>
    <dbReference type="NCBI Taxonomy" id="34458"/>
    <lineage>
        <taxon>Eukaryota</taxon>
        <taxon>Fungi</taxon>
        <taxon>Dikarya</taxon>
        <taxon>Basidiomycota</taxon>
        <taxon>Agaricomycotina</taxon>
        <taxon>Agaricomycetes</taxon>
        <taxon>Polyporales</taxon>
        <taxon>Polyporaceae</taxon>
        <taxon>Ganoderma</taxon>
    </lineage>
</organism>
<dbReference type="GO" id="GO:0003676">
    <property type="term" value="F:nucleic acid binding"/>
    <property type="evidence" value="ECO:0007669"/>
    <property type="project" value="InterPro"/>
</dbReference>
<feature type="region of interest" description="Disordered" evidence="4">
    <location>
        <begin position="194"/>
        <end position="219"/>
    </location>
</feature>
<dbReference type="InterPro" id="IPR013087">
    <property type="entry name" value="Znf_C2H2_type"/>
</dbReference>
<dbReference type="Pfam" id="PF12171">
    <property type="entry name" value="zf-C2H2_jaz"/>
    <property type="match status" value="1"/>
</dbReference>
<gene>
    <name evidence="6" type="primary">I1RGC9</name>
</gene>
<feature type="region of interest" description="Disordered" evidence="4">
    <location>
        <begin position="75"/>
        <end position="116"/>
    </location>
</feature>
<dbReference type="InterPro" id="IPR022755">
    <property type="entry name" value="Znf_C2H2_jaz"/>
</dbReference>
<dbReference type="SUPFAM" id="SSF57667">
    <property type="entry name" value="beta-beta-alpha zinc fingers"/>
    <property type="match status" value="1"/>
</dbReference>